<proteinExistence type="predicted"/>
<dbReference type="EMBL" id="AFHQ01000043">
    <property type="protein sequence ID" value="EGK58652.1"/>
    <property type="molecule type" value="Genomic_DNA"/>
</dbReference>
<organism evidence="1 2">
    <name type="scientific">Centipeda periodontii DSM 2778</name>
    <dbReference type="NCBI Taxonomy" id="888060"/>
    <lineage>
        <taxon>Bacteria</taxon>
        <taxon>Bacillati</taxon>
        <taxon>Bacillota</taxon>
        <taxon>Negativicutes</taxon>
        <taxon>Selenomonadales</taxon>
        <taxon>Selenomonadaceae</taxon>
        <taxon>Centipeda</taxon>
    </lineage>
</organism>
<dbReference type="Proteomes" id="UP000004067">
    <property type="component" value="Unassembled WGS sequence"/>
</dbReference>
<evidence type="ECO:0000313" key="1">
    <source>
        <dbReference type="EMBL" id="EGK58652.1"/>
    </source>
</evidence>
<sequence length="58" mass="6643">MQVKSRIKCPDLGLTLASNALREALQQQKPVLPITLEELQGLCARERRPRILAGYLRW</sequence>
<dbReference type="HOGENOM" id="CLU_2971029_0_0_9"/>
<evidence type="ECO:0000313" key="2">
    <source>
        <dbReference type="Proteomes" id="UP000004067"/>
    </source>
</evidence>
<protein>
    <submittedName>
        <fullName evidence="1">Transposase</fullName>
    </submittedName>
</protein>
<reference evidence="1 2" key="1">
    <citation type="submission" date="2011-04" db="EMBL/GenBank/DDBJ databases">
        <authorList>
            <person name="Muzny D."/>
            <person name="Qin X."/>
            <person name="Deng J."/>
            <person name="Jiang H."/>
            <person name="Liu Y."/>
            <person name="Qu J."/>
            <person name="Song X.-Z."/>
            <person name="Zhang L."/>
            <person name="Thornton R."/>
            <person name="Coyle M."/>
            <person name="Francisco L."/>
            <person name="Jackson L."/>
            <person name="Javaid M."/>
            <person name="Korchina V."/>
            <person name="Kovar C."/>
            <person name="Mata R."/>
            <person name="Mathew T."/>
            <person name="Ngo R."/>
            <person name="Nguyen L."/>
            <person name="Nguyen N."/>
            <person name="Okwuonu G."/>
            <person name="Ongeri F."/>
            <person name="Pham C."/>
            <person name="Simmons D."/>
            <person name="Wilczek-Boney K."/>
            <person name="Hale W."/>
            <person name="Jakkamsetti A."/>
            <person name="Pham P."/>
            <person name="Ruth R."/>
            <person name="San Lucas F."/>
            <person name="Warren J."/>
            <person name="Zhang J."/>
            <person name="Zhao Z."/>
            <person name="Zhou C."/>
            <person name="Zhu D."/>
            <person name="Lee S."/>
            <person name="Bess C."/>
            <person name="Blankenburg K."/>
            <person name="Forbes L."/>
            <person name="Fu Q."/>
            <person name="Gubbala S."/>
            <person name="Hirani K."/>
            <person name="Jayaseelan J.C."/>
            <person name="Lara F."/>
            <person name="Munidasa M."/>
            <person name="Palculict T."/>
            <person name="Patil S."/>
            <person name="Pu L.-L."/>
            <person name="Saada N."/>
            <person name="Tang L."/>
            <person name="Weissenberger G."/>
            <person name="Zhu Y."/>
            <person name="Hemphill L."/>
            <person name="Shang Y."/>
            <person name="Youmans B."/>
            <person name="Ayvaz T."/>
            <person name="Ross M."/>
            <person name="Santibanez J."/>
            <person name="Aqrawi P."/>
            <person name="Gross S."/>
            <person name="Joshi V."/>
            <person name="Fowler G."/>
            <person name="Nazareth L."/>
            <person name="Reid J."/>
            <person name="Worley K."/>
            <person name="Petrosino J."/>
            <person name="Highlander S."/>
            <person name="Gibbs R."/>
        </authorList>
    </citation>
    <scope>NUCLEOTIDE SEQUENCE [LARGE SCALE GENOMIC DNA]</scope>
    <source>
        <strain evidence="1 2">DSM 2778</strain>
    </source>
</reference>
<dbReference type="STRING" id="888060.HMPREF9081_1877"/>
<name>F5RNP1_9FIRM</name>
<accession>F5RNP1</accession>
<comment type="caution">
    <text evidence="1">The sequence shown here is derived from an EMBL/GenBank/DDBJ whole genome shotgun (WGS) entry which is preliminary data.</text>
</comment>
<gene>
    <name evidence="1" type="ORF">HMPREF9081_1877</name>
</gene>
<dbReference type="AlphaFoldDB" id="F5RNP1"/>
<keyword evidence="2" id="KW-1185">Reference proteome</keyword>